<keyword evidence="2" id="KW-1185">Reference proteome</keyword>
<accession>A0A8X7N746</accession>
<dbReference type="AlphaFoldDB" id="A0A8X7N746"/>
<gene>
    <name evidence="1" type="ORF">A4X09_0g3893</name>
</gene>
<reference evidence="1" key="1">
    <citation type="submission" date="2016-04" db="EMBL/GenBank/DDBJ databases">
        <authorList>
            <person name="Nguyen H.D."/>
            <person name="Samba Siva P."/>
            <person name="Cullis J."/>
            <person name="Levesque C.A."/>
            <person name="Hambleton S."/>
        </authorList>
    </citation>
    <scope>NUCLEOTIDE SEQUENCE</scope>
    <source>
        <strain evidence="1">DAOMC 236422</strain>
    </source>
</reference>
<protein>
    <submittedName>
        <fullName evidence="1">Uncharacterized protein</fullName>
    </submittedName>
</protein>
<dbReference type="Proteomes" id="UP000078113">
    <property type="component" value="Unassembled WGS sequence"/>
</dbReference>
<comment type="caution">
    <text evidence="1">The sequence shown here is derived from an EMBL/GenBank/DDBJ whole genome shotgun (WGS) entry which is preliminary data.</text>
</comment>
<name>A0A8X7N746_9BASI</name>
<sequence>MEIYRSRFVGSDEVTYIDLSSIEALIEETAVKESQKISKLRRERSHRTPKFSIPQLLAVLENSLENESASIRFNFLRLHLTSFRALKSVHAVIEREMNAFAPPTFLAPVAFYAGIS</sequence>
<evidence type="ECO:0000313" key="1">
    <source>
        <dbReference type="EMBL" id="KAE8268441.1"/>
    </source>
</evidence>
<reference evidence="1" key="2">
    <citation type="journal article" date="2019" name="IMA Fungus">
        <title>Genome sequencing and comparison of five Tilletia species to identify candidate genes for the detection of regulated species infecting wheat.</title>
        <authorList>
            <person name="Nguyen H.D.T."/>
            <person name="Sultana T."/>
            <person name="Kesanakurti P."/>
            <person name="Hambleton S."/>
        </authorList>
    </citation>
    <scope>NUCLEOTIDE SEQUENCE</scope>
    <source>
        <strain evidence="1">DAOMC 236422</strain>
    </source>
</reference>
<organism evidence="1 2">
    <name type="scientific">Tilletia walkeri</name>
    <dbReference type="NCBI Taxonomy" id="117179"/>
    <lineage>
        <taxon>Eukaryota</taxon>
        <taxon>Fungi</taxon>
        <taxon>Dikarya</taxon>
        <taxon>Basidiomycota</taxon>
        <taxon>Ustilaginomycotina</taxon>
        <taxon>Exobasidiomycetes</taxon>
        <taxon>Tilletiales</taxon>
        <taxon>Tilletiaceae</taxon>
        <taxon>Tilletia</taxon>
    </lineage>
</organism>
<proteinExistence type="predicted"/>
<evidence type="ECO:0000313" key="2">
    <source>
        <dbReference type="Proteomes" id="UP000078113"/>
    </source>
</evidence>
<dbReference type="EMBL" id="LWDG02000151">
    <property type="protein sequence ID" value="KAE8268441.1"/>
    <property type="molecule type" value="Genomic_DNA"/>
</dbReference>